<dbReference type="GO" id="GO:0046654">
    <property type="term" value="P:tetrahydrofolate biosynthetic process"/>
    <property type="evidence" value="ECO:0007669"/>
    <property type="project" value="UniProtKB-UniPathway"/>
</dbReference>
<evidence type="ECO:0000259" key="13">
    <source>
        <dbReference type="PROSITE" id="PS51330"/>
    </source>
</evidence>
<protein>
    <recommendedName>
        <fullName evidence="13">DHFR domain-containing protein</fullName>
    </recommendedName>
</protein>
<dbReference type="Gene3D" id="3.30.572.10">
    <property type="entry name" value="Thymidylate synthase/dCMP hydroxymethylase domain"/>
    <property type="match status" value="1"/>
</dbReference>
<dbReference type="PANTHER" id="PTHR11548:SF2">
    <property type="entry name" value="THYMIDYLATE SYNTHASE"/>
    <property type="match status" value="1"/>
</dbReference>
<proteinExistence type="inferred from homology"/>
<dbReference type="InterPro" id="IPR045097">
    <property type="entry name" value="Thymidate_synth/dCMP_Mease"/>
</dbReference>
<dbReference type="GO" id="GO:0004146">
    <property type="term" value="F:dihydrofolate reductase activity"/>
    <property type="evidence" value="ECO:0007669"/>
    <property type="project" value="UniProtKB-EC"/>
</dbReference>
<evidence type="ECO:0000256" key="3">
    <source>
        <dbReference type="ARBA" id="ARBA00010176"/>
    </source>
</evidence>
<comment type="similarity">
    <text evidence="3">In the N-terminal section; belongs to the dihydrofolate reductase family.</text>
</comment>
<dbReference type="GO" id="GO:0006730">
    <property type="term" value="P:one-carbon metabolic process"/>
    <property type="evidence" value="ECO:0007669"/>
    <property type="project" value="UniProtKB-KW"/>
</dbReference>
<evidence type="ECO:0000256" key="7">
    <source>
        <dbReference type="ARBA" id="ARBA00022727"/>
    </source>
</evidence>
<dbReference type="AlphaFoldDB" id="A0A6C0LV92"/>
<evidence type="ECO:0000256" key="12">
    <source>
        <dbReference type="ARBA" id="ARBA00048873"/>
    </source>
</evidence>
<keyword evidence="9" id="KW-0560">Oxidoreductase</keyword>
<keyword evidence="5" id="KW-0489">Methyltransferase</keyword>
<evidence type="ECO:0000256" key="11">
    <source>
        <dbReference type="ARBA" id="ARBA00047344"/>
    </source>
</evidence>
<comment type="similarity">
    <text evidence="2">In the C-terminal section; belongs to the thymidylate synthase family.</text>
</comment>
<dbReference type="GO" id="GO:0006231">
    <property type="term" value="P:dTMP biosynthetic process"/>
    <property type="evidence" value="ECO:0007669"/>
    <property type="project" value="InterPro"/>
</dbReference>
<evidence type="ECO:0000256" key="8">
    <source>
        <dbReference type="ARBA" id="ARBA00022857"/>
    </source>
</evidence>
<reference evidence="14" key="1">
    <citation type="journal article" date="2020" name="Nature">
        <title>Giant virus diversity and host interactions through global metagenomics.</title>
        <authorList>
            <person name="Schulz F."/>
            <person name="Roux S."/>
            <person name="Paez-Espino D."/>
            <person name="Jungbluth S."/>
            <person name="Walsh D.A."/>
            <person name="Denef V.J."/>
            <person name="McMahon K.D."/>
            <person name="Konstantinidis K.T."/>
            <person name="Eloe-Fadrosh E.A."/>
            <person name="Kyrpides N.C."/>
            <person name="Woyke T."/>
        </authorList>
    </citation>
    <scope>NUCLEOTIDE SEQUENCE</scope>
    <source>
        <strain evidence="14">GVMAG-S-1016704-142</strain>
    </source>
</reference>
<keyword evidence="7" id="KW-0545">Nucleotide biosynthesis</keyword>
<dbReference type="GO" id="GO:0004799">
    <property type="term" value="F:thymidylate synthase activity"/>
    <property type="evidence" value="ECO:0007669"/>
    <property type="project" value="UniProtKB-EC"/>
</dbReference>
<keyword evidence="10" id="KW-0511">Multifunctional enzyme</keyword>
<dbReference type="HAMAP" id="MF_00008">
    <property type="entry name" value="Thymidy_synth_bact"/>
    <property type="match status" value="1"/>
</dbReference>
<evidence type="ECO:0000313" key="14">
    <source>
        <dbReference type="EMBL" id="QHU33908.1"/>
    </source>
</evidence>
<dbReference type="PANTHER" id="PTHR11548">
    <property type="entry name" value="THYMIDYLATE SYNTHASE 1"/>
    <property type="match status" value="1"/>
</dbReference>
<evidence type="ECO:0000256" key="9">
    <source>
        <dbReference type="ARBA" id="ARBA00023002"/>
    </source>
</evidence>
<dbReference type="PRINTS" id="PR00108">
    <property type="entry name" value="THYMDSNTHASE"/>
</dbReference>
<dbReference type="GO" id="GO:0005829">
    <property type="term" value="C:cytosol"/>
    <property type="evidence" value="ECO:0007669"/>
    <property type="project" value="TreeGrafter"/>
</dbReference>
<dbReference type="InterPro" id="IPR024072">
    <property type="entry name" value="DHFR-like_dom_sf"/>
</dbReference>
<dbReference type="UniPathway" id="UPA00077">
    <property type="reaction ID" value="UER00158"/>
</dbReference>
<dbReference type="InterPro" id="IPR017925">
    <property type="entry name" value="DHFR_CS"/>
</dbReference>
<feature type="domain" description="DHFR" evidence="13">
    <location>
        <begin position="37"/>
        <end position="232"/>
    </location>
</feature>
<dbReference type="CDD" id="cd00351">
    <property type="entry name" value="TS_Pyrimidine_HMase"/>
    <property type="match status" value="1"/>
</dbReference>
<keyword evidence="4" id="KW-0554">One-carbon metabolism</keyword>
<accession>A0A6C0LV92</accession>
<dbReference type="EMBL" id="MN740564">
    <property type="protein sequence ID" value="QHU33908.1"/>
    <property type="molecule type" value="Genomic_DNA"/>
</dbReference>
<dbReference type="PIRSF" id="PIRSF000389">
    <property type="entry name" value="DHFR-TS"/>
    <property type="match status" value="1"/>
</dbReference>
<dbReference type="InterPro" id="IPR023451">
    <property type="entry name" value="Thymidate_synth/dCMP_Mease_dom"/>
</dbReference>
<evidence type="ECO:0000256" key="5">
    <source>
        <dbReference type="ARBA" id="ARBA00022603"/>
    </source>
</evidence>
<comment type="catalytic activity">
    <reaction evidence="11">
        <text>dUMP + (6R)-5,10-methylene-5,6,7,8-tetrahydrofolate = 7,8-dihydrofolate + dTMP</text>
        <dbReference type="Rhea" id="RHEA:12104"/>
        <dbReference type="ChEBI" id="CHEBI:15636"/>
        <dbReference type="ChEBI" id="CHEBI:57451"/>
        <dbReference type="ChEBI" id="CHEBI:63528"/>
        <dbReference type="ChEBI" id="CHEBI:246422"/>
        <dbReference type="EC" id="2.1.1.45"/>
    </reaction>
</comment>
<dbReference type="PROSITE" id="PS51330">
    <property type="entry name" value="DHFR_2"/>
    <property type="match status" value="1"/>
</dbReference>
<dbReference type="InterPro" id="IPR012262">
    <property type="entry name" value="DHFR-TS"/>
</dbReference>
<dbReference type="InterPro" id="IPR020940">
    <property type="entry name" value="Thymidylate_synthase_AS"/>
</dbReference>
<dbReference type="SUPFAM" id="SSF53597">
    <property type="entry name" value="Dihydrofolate reductase-like"/>
    <property type="match status" value="1"/>
</dbReference>
<sequence length="543" mass="61452">MYNNKIISSVVTDILIDNSSGPFITSSLNCPHLMKKGYIIITAASRCSNGIGISNDLPWSIPGDMKYFKDVTIGSLNSENCRNAVIMGRKTWESIPEKFRPLPDRYNVVLSRGFTKENNEHNKKHYPSCVILASSLEDANFQMSGLKDPKCGKRFIIGGGEMYKTALESQEVDSILLTSVYGSEEGKNVMKFDTFFPKIDENEWRCDDLTPNGVEMKDFETGYTYRFLKYDNVLRLGGVSVKTPDFPISMDINPSEEMQYLDLCQNVINNGVKRMDRTGVGTLSNFGVQMRFSLRNNILPLLTTKRVFWRGVAEELLWFIKGSTNANELTEKGIHVWDGNGSREFLDNRGLPERDVGDLGPVYGFQWRHFGANYTDMHADYKGQGVDQLAECINSIKNNPCDRRIIMSAWNPTDLKLMALPPCHMFCQFFVDTEKGELSCQMYQRSADLGLGVPFNIASYALLTHMMAQVCGLKAGDFIHVIGDAHVYLNHVDAIKEQLTRNPRPFPTLEINKNKSCIDDFVYDDFTIEGYIPHKSIKMDMAI</sequence>
<dbReference type="NCBIfam" id="NF002497">
    <property type="entry name" value="PRK01827.1-3"/>
    <property type="match status" value="1"/>
</dbReference>
<dbReference type="FunFam" id="3.30.572.10:FF:000002">
    <property type="entry name" value="Possible thymidylate synthase"/>
    <property type="match status" value="1"/>
</dbReference>
<evidence type="ECO:0000256" key="4">
    <source>
        <dbReference type="ARBA" id="ARBA00022563"/>
    </source>
</evidence>
<dbReference type="InterPro" id="IPR000398">
    <property type="entry name" value="Thymidylate_synthase"/>
</dbReference>
<dbReference type="SUPFAM" id="SSF55831">
    <property type="entry name" value="Thymidylate synthase/dCMP hydroxymethylase"/>
    <property type="match status" value="1"/>
</dbReference>
<dbReference type="Pfam" id="PF00303">
    <property type="entry name" value="Thymidylat_synt"/>
    <property type="match status" value="1"/>
</dbReference>
<keyword evidence="6" id="KW-0808">Transferase</keyword>
<dbReference type="PROSITE" id="PS00075">
    <property type="entry name" value="DHFR_1"/>
    <property type="match status" value="1"/>
</dbReference>
<dbReference type="Pfam" id="PF00186">
    <property type="entry name" value="DHFR_1"/>
    <property type="match status" value="1"/>
</dbReference>
<dbReference type="NCBIfam" id="TIGR03284">
    <property type="entry name" value="thym_sym"/>
    <property type="match status" value="1"/>
</dbReference>
<comment type="pathway">
    <text evidence="1">Cofactor biosynthesis; tetrahydrofolate biosynthesis; 5,6,7,8-tetrahydrofolate from 7,8-dihydrofolate: step 1/1.</text>
</comment>
<evidence type="ECO:0000256" key="2">
    <source>
        <dbReference type="ARBA" id="ARBA00006900"/>
    </source>
</evidence>
<evidence type="ECO:0000256" key="6">
    <source>
        <dbReference type="ARBA" id="ARBA00022679"/>
    </source>
</evidence>
<comment type="catalytic activity">
    <reaction evidence="12">
        <text>(6S)-5,6,7,8-tetrahydrofolate + NADP(+) = 7,8-dihydrofolate + NADPH + H(+)</text>
        <dbReference type="Rhea" id="RHEA:15009"/>
        <dbReference type="ChEBI" id="CHEBI:15378"/>
        <dbReference type="ChEBI" id="CHEBI:57451"/>
        <dbReference type="ChEBI" id="CHEBI:57453"/>
        <dbReference type="ChEBI" id="CHEBI:57783"/>
        <dbReference type="ChEBI" id="CHEBI:58349"/>
        <dbReference type="EC" id="1.5.1.3"/>
    </reaction>
</comment>
<dbReference type="GO" id="GO:0032259">
    <property type="term" value="P:methylation"/>
    <property type="evidence" value="ECO:0007669"/>
    <property type="project" value="UniProtKB-KW"/>
</dbReference>
<dbReference type="PROSITE" id="PS00091">
    <property type="entry name" value="THYMIDYLATE_SYNTHASE"/>
    <property type="match status" value="1"/>
</dbReference>
<dbReference type="GO" id="GO:0005739">
    <property type="term" value="C:mitochondrion"/>
    <property type="evidence" value="ECO:0007669"/>
    <property type="project" value="TreeGrafter"/>
</dbReference>
<dbReference type="InterPro" id="IPR001796">
    <property type="entry name" value="DHFR_dom"/>
</dbReference>
<keyword evidence="8" id="KW-0521">NADP</keyword>
<dbReference type="InterPro" id="IPR036926">
    <property type="entry name" value="Thymidate_synth/dCMP_Mease_sf"/>
</dbReference>
<dbReference type="CDD" id="cd00209">
    <property type="entry name" value="DHFR"/>
    <property type="match status" value="1"/>
</dbReference>
<evidence type="ECO:0000256" key="1">
    <source>
        <dbReference type="ARBA" id="ARBA00004903"/>
    </source>
</evidence>
<evidence type="ECO:0000256" key="10">
    <source>
        <dbReference type="ARBA" id="ARBA00023268"/>
    </source>
</evidence>
<organism evidence="14">
    <name type="scientific">viral metagenome</name>
    <dbReference type="NCBI Taxonomy" id="1070528"/>
    <lineage>
        <taxon>unclassified sequences</taxon>
        <taxon>metagenomes</taxon>
        <taxon>organismal metagenomes</taxon>
    </lineage>
</organism>
<dbReference type="Gene3D" id="3.40.430.10">
    <property type="entry name" value="Dihydrofolate Reductase, subunit A"/>
    <property type="match status" value="1"/>
</dbReference>
<name>A0A6C0LV92_9ZZZZ</name>